<dbReference type="AlphaFoldDB" id="A0A7X9IKH4"/>
<evidence type="ECO:0008006" key="3">
    <source>
        <dbReference type="Google" id="ProtNLM"/>
    </source>
</evidence>
<evidence type="ECO:0000313" key="2">
    <source>
        <dbReference type="Proteomes" id="UP000524246"/>
    </source>
</evidence>
<dbReference type="SUPFAM" id="SSF54523">
    <property type="entry name" value="Pili subunits"/>
    <property type="match status" value="1"/>
</dbReference>
<comment type="caution">
    <text evidence="1">The sequence shown here is derived from an EMBL/GenBank/DDBJ whole genome shotgun (WGS) entry which is preliminary data.</text>
</comment>
<gene>
    <name evidence="1" type="ORF">GYA55_11110</name>
</gene>
<dbReference type="EMBL" id="JAAZON010000506">
    <property type="protein sequence ID" value="NMC63700.1"/>
    <property type="molecule type" value="Genomic_DNA"/>
</dbReference>
<accession>A0A7X9IKH4</accession>
<dbReference type="Proteomes" id="UP000524246">
    <property type="component" value="Unassembled WGS sequence"/>
</dbReference>
<protein>
    <recommendedName>
        <fullName evidence="3">Prepilin-type N-terminal cleavage/methylation domain-containing protein</fullName>
    </recommendedName>
</protein>
<organism evidence="1 2">
    <name type="scientific">SAR324 cluster bacterium</name>
    <dbReference type="NCBI Taxonomy" id="2024889"/>
    <lineage>
        <taxon>Bacteria</taxon>
        <taxon>Deltaproteobacteria</taxon>
        <taxon>SAR324 cluster</taxon>
    </lineage>
</organism>
<name>A0A7X9IKH4_9DELT</name>
<reference evidence="1 2" key="1">
    <citation type="journal article" date="2020" name="Biotechnol. Biofuels">
        <title>New insights from the biogas microbiome by comprehensive genome-resolved metagenomics of nearly 1600 species originating from multiple anaerobic digesters.</title>
        <authorList>
            <person name="Campanaro S."/>
            <person name="Treu L."/>
            <person name="Rodriguez-R L.M."/>
            <person name="Kovalovszki A."/>
            <person name="Ziels R.M."/>
            <person name="Maus I."/>
            <person name="Zhu X."/>
            <person name="Kougias P.G."/>
            <person name="Basile A."/>
            <person name="Luo G."/>
            <person name="Schluter A."/>
            <person name="Konstantinidis K.T."/>
            <person name="Angelidaki I."/>
        </authorList>
    </citation>
    <scope>NUCLEOTIDE SEQUENCE [LARGE SCALE GENOMIC DNA]</scope>
    <source>
        <strain evidence="1">AS27yjCOA_65</strain>
    </source>
</reference>
<dbReference type="InterPro" id="IPR045584">
    <property type="entry name" value="Pilin-like"/>
</dbReference>
<evidence type="ECO:0000313" key="1">
    <source>
        <dbReference type="EMBL" id="NMC63700.1"/>
    </source>
</evidence>
<sequence length="139" mass="15303">MSIFSRAYTLLEMCIVLCLVAIFLGAGTLSLKANIQSQRLKAEAKHMVVILDSLSLEARQKEKDIHLDINETGYAGYRDKICFLQGSLPKPLKFSEGSSKALIFLRNGVSSPGTLRLSDGKKTCLIVVSLRGRVRSQCL</sequence>
<proteinExistence type="predicted"/>